<sequence>MHPVYRLKEFRVMDLLRKTHSAKPDMLSTVMSTDLHLSITPLKITEIPSEDSIIASGQALLDSATSWKHGKTYQKNTVRTLSRAKGPRDGAAWHCRVSEHPPGDATFDEFWSKLGVDKAENEMQFIPDIKKATFPRVFTVVQTVHLSETSPKTGIIVSVPVDLTAPGSEDLAKLEEKGVKGRYVSVERLTELDNGNVEWRMATSSTPGGKIPQFVAESSMASTISHDVTHFLHWFHSIRANPTPATTDESAPAATADVHASTAANEAVSNAAGA</sequence>
<proteinExistence type="predicted"/>
<dbReference type="SUPFAM" id="SSF55961">
    <property type="entry name" value="Bet v1-like"/>
    <property type="match status" value="1"/>
</dbReference>
<name>A0A1C7LY82_GRIFR</name>
<evidence type="ECO:0000313" key="3">
    <source>
        <dbReference type="Proteomes" id="UP000092993"/>
    </source>
</evidence>
<gene>
    <name evidence="2" type="ORF">A0H81_10772</name>
</gene>
<protein>
    <recommendedName>
        <fullName evidence="1">DUF3074 domain-containing protein</fullName>
    </recommendedName>
</protein>
<dbReference type="AlphaFoldDB" id="A0A1C7LY82"/>
<accession>A0A1C7LY82</accession>
<dbReference type="STRING" id="5627.A0A1C7LY82"/>
<dbReference type="OMA" id="GDGAPWH"/>
<organism evidence="2 3">
    <name type="scientific">Grifola frondosa</name>
    <name type="common">Maitake</name>
    <name type="synonym">Polyporus frondosus</name>
    <dbReference type="NCBI Taxonomy" id="5627"/>
    <lineage>
        <taxon>Eukaryota</taxon>
        <taxon>Fungi</taxon>
        <taxon>Dikarya</taxon>
        <taxon>Basidiomycota</taxon>
        <taxon>Agaricomycotina</taxon>
        <taxon>Agaricomycetes</taxon>
        <taxon>Polyporales</taxon>
        <taxon>Grifolaceae</taxon>
        <taxon>Grifola</taxon>
    </lineage>
</organism>
<comment type="caution">
    <text evidence="2">The sequence shown here is derived from an EMBL/GenBank/DDBJ whole genome shotgun (WGS) entry which is preliminary data.</text>
</comment>
<feature type="domain" description="DUF3074" evidence="1">
    <location>
        <begin position="131"/>
        <end position="234"/>
    </location>
</feature>
<dbReference type="PANTHER" id="PTHR40370">
    <property type="entry name" value="EXPRESSED PROTEIN"/>
    <property type="match status" value="1"/>
</dbReference>
<dbReference type="InterPro" id="IPR024500">
    <property type="entry name" value="DUF3074"/>
</dbReference>
<evidence type="ECO:0000313" key="2">
    <source>
        <dbReference type="EMBL" id="OBZ69196.1"/>
    </source>
</evidence>
<dbReference type="Pfam" id="PF11274">
    <property type="entry name" value="DUF3074"/>
    <property type="match status" value="1"/>
</dbReference>
<reference evidence="2 3" key="1">
    <citation type="submission" date="2016-03" db="EMBL/GenBank/DDBJ databases">
        <title>Whole genome sequencing of Grifola frondosa 9006-11.</title>
        <authorList>
            <person name="Min B."/>
            <person name="Park H."/>
            <person name="Kim J.-G."/>
            <person name="Cho H."/>
            <person name="Oh Y.-L."/>
            <person name="Kong W.-S."/>
            <person name="Choi I.-G."/>
        </authorList>
    </citation>
    <scope>NUCLEOTIDE SEQUENCE [LARGE SCALE GENOMIC DNA]</scope>
    <source>
        <strain evidence="2 3">9006-11</strain>
    </source>
</reference>
<evidence type="ECO:0000259" key="1">
    <source>
        <dbReference type="Pfam" id="PF11274"/>
    </source>
</evidence>
<dbReference type="OrthoDB" id="6423603at2759"/>
<dbReference type="PANTHER" id="PTHR40370:SF1">
    <property type="entry name" value="DUF3074 DOMAIN-CONTAINING PROTEIN"/>
    <property type="match status" value="1"/>
</dbReference>
<keyword evidence="3" id="KW-1185">Reference proteome</keyword>
<dbReference type="EMBL" id="LUGG01000018">
    <property type="protein sequence ID" value="OBZ69196.1"/>
    <property type="molecule type" value="Genomic_DNA"/>
</dbReference>
<dbReference type="Proteomes" id="UP000092993">
    <property type="component" value="Unassembled WGS sequence"/>
</dbReference>